<evidence type="ECO:0000313" key="2">
    <source>
        <dbReference type="Proteomes" id="UP001345963"/>
    </source>
</evidence>
<evidence type="ECO:0008006" key="3">
    <source>
        <dbReference type="Google" id="ProtNLM"/>
    </source>
</evidence>
<evidence type="ECO:0000313" key="1">
    <source>
        <dbReference type="EMBL" id="MED6254214.1"/>
    </source>
</evidence>
<dbReference type="EMBL" id="JAHUTI010069261">
    <property type="protein sequence ID" value="MED6254214.1"/>
    <property type="molecule type" value="Genomic_DNA"/>
</dbReference>
<accession>A0ABU7BXU5</accession>
<protein>
    <recommendedName>
        <fullName evidence="3">C2H2-type domain-containing protein</fullName>
    </recommendedName>
</protein>
<sequence length="124" mass="13964">MFLLLSSKFLQRVVVDADGSSAVEVSSTADLKMPQTEDTLLLYGSLMKRMFILLQLHCSGEYTSSHSLTDGHMHQPPNIPARIKGEDGEKWGCLCCMKLFQRSKTALQHLLHARLHVNTNRPRV</sequence>
<dbReference type="Proteomes" id="UP001345963">
    <property type="component" value="Unassembled WGS sequence"/>
</dbReference>
<proteinExistence type="predicted"/>
<name>A0ABU7BXU5_9TELE</name>
<organism evidence="1 2">
    <name type="scientific">Ataeniobius toweri</name>
    <dbReference type="NCBI Taxonomy" id="208326"/>
    <lineage>
        <taxon>Eukaryota</taxon>
        <taxon>Metazoa</taxon>
        <taxon>Chordata</taxon>
        <taxon>Craniata</taxon>
        <taxon>Vertebrata</taxon>
        <taxon>Euteleostomi</taxon>
        <taxon>Actinopterygii</taxon>
        <taxon>Neopterygii</taxon>
        <taxon>Teleostei</taxon>
        <taxon>Neoteleostei</taxon>
        <taxon>Acanthomorphata</taxon>
        <taxon>Ovalentaria</taxon>
        <taxon>Atherinomorphae</taxon>
        <taxon>Cyprinodontiformes</taxon>
        <taxon>Goodeidae</taxon>
        <taxon>Ataeniobius</taxon>
    </lineage>
</organism>
<gene>
    <name evidence="1" type="ORF">ATANTOWER_019906</name>
</gene>
<keyword evidence="2" id="KW-1185">Reference proteome</keyword>
<reference evidence="1 2" key="1">
    <citation type="submission" date="2021-07" db="EMBL/GenBank/DDBJ databases">
        <authorList>
            <person name="Palmer J.M."/>
        </authorList>
    </citation>
    <scope>NUCLEOTIDE SEQUENCE [LARGE SCALE GENOMIC DNA]</scope>
    <source>
        <strain evidence="1 2">AT_MEX2019</strain>
        <tissue evidence="1">Muscle</tissue>
    </source>
</reference>
<comment type="caution">
    <text evidence="1">The sequence shown here is derived from an EMBL/GenBank/DDBJ whole genome shotgun (WGS) entry which is preliminary data.</text>
</comment>